<keyword evidence="3 7" id="KW-0812">Transmembrane</keyword>
<feature type="transmembrane region" description="Helical" evidence="7">
    <location>
        <begin position="150"/>
        <end position="172"/>
    </location>
</feature>
<dbReference type="Gene3D" id="1.20.1540.10">
    <property type="entry name" value="Rhomboid-like"/>
    <property type="match status" value="1"/>
</dbReference>
<evidence type="ECO:0000259" key="8">
    <source>
        <dbReference type="Pfam" id="PF01694"/>
    </source>
</evidence>
<accession>A0ABU3N2R0</accession>
<dbReference type="GO" id="GO:0008233">
    <property type="term" value="F:peptidase activity"/>
    <property type="evidence" value="ECO:0007669"/>
    <property type="project" value="UniProtKB-KW"/>
</dbReference>
<evidence type="ECO:0000256" key="2">
    <source>
        <dbReference type="ARBA" id="ARBA00009045"/>
    </source>
</evidence>
<dbReference type="SUPFAM" id="SSF144091">
    <property type="entry name" value="Rhomboid-like"/>
    <property type="match status" value="1"/>
</dbReference>
<reference evidence="9" key="1">
    <citation type="submission" date="2022-04" db="EMBL/GenBank/DDBJ databases">
        <title>Tomato heritable bacteria conferring resistance against bacterial wilt.</title>
        <authorList>
            <person name="Yin J."/>
        </authorList>
    </citation>
    <scope>NUCLEOTIDE SEQUENCE</scope>
    <source>
        <strain evidence="9">Cra20</strain>
    </source>
</reference>
<dbReference type="EMBL" id="JALMLT010000001">
    <property type="protein sequence ID" value="MDT8758057.1"/>
    <property type="molecule type" value="Genomic_DNA"/>
</dbReference>
<feature type="transmembrane region" description="Helical" evidence="7">
    <location>
        <begin position="62"/>
        <end position="82"/>
    </location>
</feature>
<gene>
    <name evidence="9" type="ORF">MZO42_05050</name>
</gene>
<comment type="subcellular location">
    <subcellularLocation>
        <location evidence="1">Membrane</location>
        <topology evidence="1">Multi-pass membrane protein</topology>
    </subcellularLocation>
</comment>
<dbReference type="InterPro" id="IPR050925">
    <property type="entry name" value="Rhomboid_protease_S54"/>
</dbReference>
<feature type="domain" description="Peptidase S54 rhomboid" evidence="8">
    <location>
        <begin position="57"/>
        <end position="201"/>
    </location>
</feature>
<keyword evidence="6 7" id="KW-0472">Membrane</keyword>
<dbReference type="PANTHER" id="PTHR43731:SF14">
    <property type="entry name" value="PRESENILIN-ASSOCIATED RHOMBOID-LIKE PROTEIN, MITOCHONDRIAL"/>
    <property type="match status" value="1"/>
</dbReference>
<keyword evidence="5 7" id="KW-1133">Transmembrane helix</keyword>
<name>A0ABU3N2R0_9SPHN</name>
<protein>
    <submittedName>
        <fullName evidence="9">Rhomboid family intramembrane serine protease</fullName>
    </submittedName>
</protein>
<evidence type="ECO:0000256" key="4">
    <source>
        <dbReference type="ARBA" id="ARBA00022801"/>
    </source>
</evidence>
<feature type="transmembrane region" description="Helical" evidence="7">
    <location>
        <begin position="116"/>
        <end position="138"/>
    </location>
</feature>
<keyword evidence="4" id="KW-0378">Hydrolase</keyword>
<keyword evidence="9" id="KW-0645">Protease</keyword>
<evidence type="ECO:0000256" key="3">
    <source>
        <dbReference type="ARBA" id="ARBA00022692"/>
    </source>
</evidence>
<comment type="similarity">
    <text evidence="2">Belongs to the peptidase S54 family.</text>
</comment>
<dbReference type="GO" id="GO:0006508">
    <property type="term" value="P:proteolysis"/>
    <property type="evidence" value="ECO:0007669"/>
    <property type="project" value="UniProtKB-KW"/>
</dbReference>
<sequence length="209" mass="21927">MRRLTATATIAAMTIVASIAAEFAPHWVDAPMRAGFIPARLSGVGTDYAAVPLWLTPLSSTLVHAGLLHLVSNLLILVFTGLQCERALGRRGVFILYLLGAYAAALAQWVPDPMSVTPMVGASGAASALFGAYSLLYGRSRAGRIGPLPARWVTALWLGAAWVGINLLAGYALQLEGIAIAAAAHIGGFAAGLLLAVPLLRWRRSSRQS</sequence>
<proteinExistence type="inferred from homology"/>
<dbReference type="InterPro" id="IPR035952">
    <property type="entry name" value="Rhomboid-like_sf"/>
</dbReference>
<organism evidence="9">
    <name type="scientific">Sphingomonas psychrotolerans</name>
    <dbReference type="NCBI Taxonomy" id="1327635"/>
    <lineage>
        <taxon>Bacteria</taxon>
        <taxon>Pseudomonadati</taxon>
        <taxon>Pseudomonadota</taxon>
        <taxon>Alphaproteobacteria</taxon>
        <taxon>Sphingomonadales</taxon>
        <taxon>Sphingomonadaceae</taxon>
        <taxon>Sphingomonas</taxon>
    </lineage>
</organism>
<evidence type="ECO:0000256" key="7">
    <source>
        <dbReference type="SAM" id="Phobius"/>
    </source>
</evidence>
<feature type="transmembrane region" description="Helical" evidence="7">
    <location>
        <begin position="94"/>
        <end position="110"/>
    </location>
</feature>
<evidence type="ECO:0000256" key="6">
    <source>
        <dbReference type="ARBA" id="ARBA00023136"/>
    </source>
</evidence>
<dbReference type="PANTHER" id="PTHR43731">
    <property type="entry name" value="RHOMBOID PROTEASE"/>
    <property type="match status" value="1"/>
</dbReference>
<feature type="transmembrane region" description="Helical" evidence="7">
    <location>
        <begin position="178"/>
        <end position="200"/>
    </location>
</feature>
<dbReference type="InterPro" id="IPR022764">
    <property type="entry name" value="Peptidase_S54_rhomboid_dom"/>
</dbReference>
<evidence type="ECO:0000256" key="5">
    <source>
        <dbReference type="ARBA" id="ARBA00022989"/>
    </source>
</evidence>
<evidence type="ECO:0000313" key="9">
    <source>
        <dbReference type="EMBL" id="MDT8758057.1"/>
    </source>
</evidence>
<dbReference type="Pfam" id="PF01694">
    <property type="entry name" value="Rhomboid"/>
    <property type="match status" value="1"/>
</dbReference>
<evidence type="ECO:0000256" key="1">
    <source>
        <dbReference type="ARBA" id="ARBA00004141"/>
    </source>
</evidence>
<comment type="caution">
    <text evidence="9">The sequence shown here is derived from an EMBL/GenBank/DDBJ whole genome shotgun (WGS) entry which is preliminary data.</text>
</comment>